<dbReference type="STRING" id="1193502.SHALO_1133"/>
<protein>
    <submittedName>
        <fullName evidence="1">Putative periplasmic protein</fullName>
    </submittedName>
</protein>
<dbReference type="KEGG" id="shal:SHALO_1133"/>
<proteinExistence type="predicted"/>
<evidence type="ECO:0000313" key="2">
    <source>
        <dbReference type="Proteomes" id="UP000094609"/>
    </source>
</evidence>
<organism evidence="1 2">
    <name type="scientific">Sulfurospirillum halorespirans DSM 13726</name>
    <dbReference type="NCBI Taxonomy" id="1193502"/>
    <lineage>
        <taxon>Bacteria</taxon>
        <taxon>Pseudomonadati</taxon>
        <taxon>Campylobacterota</taxon>
        <taxon>Epsilonproteobacteria</taxon>
        <taxon>Campylobacterales</taxon>
        <taxon>Sulfurospirillaceae</taxon>
        <taxon>Sulfurospirillum</taxon>
    </lineage>
</organism>
<dbReference type="AlphaFoldDB" id="A0A1D7TIW3"/>
<evidence type="ECO:0000313" key="1">
    <source>
        <dbReference type="EMBL" id="AOO64913.1"/>
    </source>
</evidence>
<sequence>MYATSSYDIFLRFHRKLWDMLFVGFFCITLSYADTTNNDWVRVYDGKIAEIYLQSDTTMDSTPISLDKVIIAISADPKEKEYVDRNSPLILVEYMTGKRSKAGCIYTPNGLDIFKNFVGFASDECKKIQGLEKVQTAFNKCNEKHYDAFFVSFDLSQTRCLNGLDGDDDVHRENLSIKPSHKDDYVIATWSSFDSNYKKIPSSEFKNYYRAERGFIRNYYNTYQNKIFGGEDYGQPFGCFTKEVPKNYAYDSSFYVEMNDPYDHVALWQKQYLIKTKGFYDSDLWWAWRVIDEPISIGINLNDGTALLKGVSSILRVRYVDGETKAPESIVKVKEPSEIRAYFNKHGGLQNCTGEDIAACGSCSLDYVPKYPESEKLTREDFYKTIIEATDKIIQEFFEQGDK</sequence>
<dbReference type="EMBL" id="CP017111">
    <property type="protein sequence ID" value="AOO64913.1"/>
    <property type="molecule type" value="Genomic_DNA"/>
</dbReference>
<gene>
    <name evidence="1" type="ORF">SHALO_1133</name>
</gene>
<keyword evidence="2" id="KW-1185">Reference proteome</keyword>
<dbReference type="Proteomes" id="UP000094609">
    <property type="component" value="Chromosome"/>
</dbReference>
<accession>A0A1D7TIW3</accession>
<dbReference type="RefSeq" id="WP_069477745.1">
    <property type="nucleotide sequence ID" value="NZ_CP017111.1"/>
</dbReference>
<name>A0A1D7TIW3_9BACT</name>
<reference evidence="2" key="1">
    <citation type="submission" date="2016-08" db="EMBL/GenBank/DDBJ databases">
        <title>Complete genome sequence of the organohalide-respiring Epsilonproteobacterium Sulfurospirillum halorespirans.</title>
        <authorList>
            <person name="Goris T."/>
            <person name="Zimmermann J."/>
            <person name="Schenz B."/>
            <person name="Lemos M."/>
            <person name="Hackermueller J."/>
            <person name="Diekert G."/>
        </authorList>
    </citation>
    <scope>NUCLEOTIDE SEQUENCE [LARGE SCALE GENOMIC DNA]</scope>
    <source>
        <strain>DSM 13726</strain>
        <strain evidence="2">PCE-M2</strain>
    </source>
</reference>